<dbReference type="RefSeq" id="WP_097138952.1">
    <property type="nucleotide sequence ID" value="NZ_OBQD01000006.1"/>
</dbReference>
<dbReference type="OrthoDB" id="7510023at2"/>
<keyword evidence="1" id="KW-0812">Transmembrane</keyword>
<evidence type="ECO:0000313" key="2">
    <source>
        <dbReference type="EMBL" id="SOC39584.1"/>
    </source>
</evidence>
<keyword evidence="1" id="KW-0472">Membrane</keyword>
<organism evidence="2 3">
    <name type="scientific">Rhizobium subbaraonis</name>
    <dbReference type="NCBI Taxonomy" id="908946"/>
    <lineage>
        <taxon>Bacteria</taxon>
        <taxon>Pseudomonadati</taxon>
        <taxon>Pseudomonadota</taxon>
        <taxon>Alphaproteobacteria</taxon>
        <taxon>Hyphomicrobiales</taxon>
        <taxon>Rhizobiaceae</taxon>
        <taxon>Rhizobium/Agrobacterium group</taxon>
        <taxon>Rhizobium</taxon>
    </lineage>
</organism>
<keyword evidence="3" id="KW-1185">Reference proteome</keyword>
<dbReference type="InterPro" id="IPR021265">
    <property type="entry name" value="DUF2842"/>
</dbReference>
<dbReference type="AlphaFoldDB" id="A0A285UCD5"/>
<evidence type="ECO:0000256" key="1">
    <source>
        <dbReference type="SAM" id="Phobius"/>
    </source>
</evidence>
<sequence>MPPRLRKLIGTVLIIILVIVYALVATTVASLTLGTSPWWVHMLYFFFSGLLWILPAMVIIKWMEKPAKPKE</sequence>
<feature type="transmembrane region" description="Helical" evidence="1">
    <location>
        <begin position="12"/>
        <end position="32"/>
    </location>
</feature>
<dbReference type="Proteomes" id="UP000219167">
    <property type="component" value="Unassembled WGS sequence"/>
</dbReference>
<dbReference type="Pfam" id="PF11003">
    <property type="entry name" value="DUF2842"/>
    <property type="match status" value="1"/>
</dbReference>
<gene>
    <name evidence="2" type="ORF">SAMN05892877_10690</name>
</gene>
<accession>A0A285UCD5</accession>
<dbReference type="EMBL" id="OBQD01000006">
    <property type="protein sequence ID" value="SOC39584.1"/>
    <property type="molecule type" value="Genomic_DNA"/>
</dbReference>
<protein>
    <submittedName>
        <fullName evidence="2">Uncharacterized protein DUF2842</fullName>
    </submittedName>
</protein>
<keyword evidence="1" id="KW-1133">Transmembrane helix</keyword>
<evidence type="ECO:0000313" key="3">
    <source>
        <dbReference type="Proteomes" id="UP000219167"/>
    </source>
</evidence>
<name>A0A285UCD5_9HYPH</name>
<reference evidence="2 3" key="1">
    <citation type="submission" date="2017-08" db="EMBL/GenBank/DDBJ databases">
        <authorList>
            <person name="de Groot N.N."/>
        </authorList>
    </citation>
    <scope>NUCLEOTIDE SEQUENCE [LARGE SCALE GENOMIC DNA]</scope>
    <source>
        <strain evidence="2 3">JC85</strain>
    </source>
</reference>
<proteinExistence type="predicted"/>
<feature type="transmembrane region" description="Helical" evidence="1">
    <location>
        <begin position="38"/>
        <end position="60"/>
    </location>
</feature>